<dbReference type="AlphaFoldDB" id="A0A643EVP4"/>
<dbReference type="RefSeq" id="WP_024895988.1">
    <property type="nucleotide sequence ID" value="NZ_JBHEEN010000014.1"/>
</dbReference>
<comment type="caution">
    <text evidence="1">The sequence shown here is derived from an EMBL/GenBank/DDBJ whole genome shotgun (WGS) entry which is preliminary data.</text>
</comment>
<protein>
    <submittedName>
        <fullName evidence="1">Uncharacterized protein</fullName>
    </submittedName>
</protein>
<sequence>MQALFQDAPTVHAGIGPGYALFSEPRVTLENEAPLKSAAMEELDGNPGMKVTVTRPIAHRLKWLE</sequence>
<organism evidence="1">
    <name type="scientific">Brucella pituitosa</name>
    <dbReference type="NCBI Taxonomy" id="571256"/>
    <lineage>
        <taxon>Bacteria</taxon>
        <taxon>Pseudomonadati</taxon>
        <taxon>Pseudomonadota</taxon>
        <taxon>Alphaproteobacteria</taxon>
        <taxon>Hyphomicrobiales</taxon>
        <taxon>Brucellaceae</taxon>
        <taxon>Brucella/Ochrobactrum group</taxon>
        <taxon>Brucella</taxon>
    </lineage>
</organism>
<evidence type="ECO:0000313" key="1">
    <source>
        <dbReference type="EMBL" id="KAB0566890.1"/>
    </source>
</evidence>
<reference evidence="1" key="1">
    <citation type="submission" date="2019-09" db="EMBL/GenBank/DDBJ databases">
        <title>Draft genome sequences of 48 bacterial type strains from the CCUG.</title>
        <authorList>
            <person name="Tunovic T."/>
            <person name="Pineiro-Iglesias B."/>
            <person name="Unosson C."/>
            <person name="Inganas E."/>
            <person name="Ohlen M."/>
            <person name="Cardew S."/>
            <person name="Jensie-Markopoulos S."/>
            <person name="Salva-Serra F."/>
            <person name="Jaen-Luchoro D."/>
            <person name="Karlsson R."/>
            <person name="Svensson-Stadler L."/>
            <person name="Chun J."/>
            <person name="Moore E."/>
        </authorList>
    </citation>
    <scope>NUCLEOTIDE SEQUENCE</scope>
    <source>
        <strain evidence="1">CCUG 50899</strain>
    </source>
</reference>
<proteinExistence type="predicted"/>
<accession>A0A643EVP4</accession>
<gene>
    <name evidence="1" type="ORF">F7Q93_21365</name>
</gene>
<name>A0A643EVP4_9HYPH</name>
<dbReference type="EMBL" id="VZPE01000012">
    <property type="protein sequence ID" value="KAB0566890.1"/>
    <property type="molecule type" value="Genomic_DNA"/>
</dbReference>